<evidence type="ECO:0000256" key="1">
    <source>
        <dbReference type="PROSITE-ProRule" id="PRU00110"/>
    </source>
</evidence>
<evidence type="ECO:0000259" key="2">
    <source>
        <dbReference type="PROSITE" id="PS50894"/>
    </source>
</evidence>
<dbReference type="InterPro" id="IPR008207">
    <property type="entry name" value="Sig_transdc_His_kin_Hpt_dom"/>
</dbReference>
<feature type="modified residue" description="Phosphohistidine" evidence="1">
    <location>
        <position position="53"/>
    </location>
</feature>
<dbReference type="EMBL" id="FWYF01000003">
    <property type="protein sequence ID" value="SMD36006.1"/>
    <property type="molecule type" value="Genomic_DNA"/>
</dbReference>
<dbReference type="Proteomes" id="UP000192472">
    <property type="component" value="Unassembled WGS sequence"/>
</dbReference>
<dbReference type="AlphaFoldDB" id="A0A1W2GI89"/>
<reference evidence="3 4" key="1">
    <citation type="submission" date="2017-04" db="EMBL/GenBank/DDBJ databases">
        <authorList>
            <person name="Afonso C.L."/>
            <person name="Miller P.J."/>
            <person name="Scott M.A."/>
            <person name="Spackman E."/>
            <person name="Goraichik I."/>
            <person name="Dimitrov K.M."/>
            <person name="Suarez D.L."/>
            <person name="Swayne D.E."/>
        </authorList>
    </citation>
    <scope>NUCLEOTIDE SEQUENCE [LARGE SCALE GENOMIC DNA]</scope>
    <source>
        <strain evidence="3 4">DSM 26133</strain>
    </source>
</reference>
<feature type="domain" description="HPt" evidence="2">
    <location>
        <begin position="14"/>
        <end position="110"/>
    </location>
</feature>
<dbReference type="OrthoDB" id="6401882at2"/>
<keyword evidence="4" id="KW-1185">Reference proteome</keyword>
<dbReference type="GO" id="GO:0000160">
    <property type="term" value="P:phosphorelay signal transduction system"/>
    <property type="evidence" value="ECO:0007669"/>
    <property type="project" value="InterPro"/>
</dbReference>
<dbReference type="GO" id="GO:0004672">
    <property type="term" value="F:protein kinase activity"/>
    <property type="evidence" value="ECO:0007669"/>
    <property type="project" value="UniProtKB-ARBA"/>
</dbReference>
<gene>
    <name evidence="3" type="ORF">SAMN04488029_2654</name>
</gene>
<organism evidence="3 4">
    <name type="scientific">Reichenbachiella faecimaris</name>
    <dbReference type="NCBI Taxonomy" id="692418"/>
    <lineage>
        <taxon>Bacteria</taxon>
        <taxon>Pseudomonadati</taxon>
        <taxon>Bacteroidota</taxon>
        <taxon>Cytophagia</taxon>
        <taxon>Cytophagales</taxon>
        <taxon>Reichenbachiellaceae</taxon>
        <taxon>Reichenbachiella</taxon>
    </lineage>
</organism>
<dbReference type="STRING" id="692418.SAMN04488029_2654"/>
<sequence length="110" mass="12765">MINFNYLNEVFSGDAQLIDDVLDIYISEYPEFEARFANCMARREMEEISKMAHKWQFTAKVLGLVELKNDLIQLQDYANLTFHETDQLTTKVLGQVKEAFGQLLTHRTAS</sequence>
<proteinExistence type="predicted"/>
<protein>
    <recommendedName>
        <fullName evidence="2">HPt domain-containing protein</fullName>
    </recommendedName>
</protein>
<accession>A0A1W2GI89</accession>
<evidence type="ECO:0000313" key="4">
    <source>
        <dbReference type="Proteomes" id="UP000192472"/>
    </source>
</evidence>
<dbReference type="RefSeq" id="WP_084373325.1">
    <property type="nucleotide sequence ID" value="NZ_FWYF01000003.1"/>
</dbReference>
<dbReference type="SUPFAM" id="SSF47226">
    <property type="entry name" value="Histidine-containing phosphotransfer domain, HPT domain"/>
    <property type="match status" value="1"/>
</dbReference>
<dbReference type="Gene3D" id="1.20.120.160">
    <property type="entry name" value="HPT domain"/>
    <property type="match status" value="1"/>
</dbReference>
<dbReference type="PROSITE" id="PS50894">
    <property type="entry name" value="HPT"/>
    <property type="match status" value="1"/>
</dbReference>
<keyword evidence="1" id="KW-0597">Phosphoprotein</keyword>
<dbReference type="InterPro" id="IPR036641">
    <property type="entry name" value="HPT_dom_sf"/>
</dbReference>
<name>A0A1W2GI89_REIFA</name>
<evidence type="ECO:0000313" key="3">
    <source>
        <dbReference type="EMBL" id="SMD36006.1"/>
    </source>
</evidence>